<evidence type="ECO:0000313" key="2">
    <source>
        <dbReference type="Proteomes" id="UP000186922"/>
    </source>
</evidence>
<accession>A0A1D1V4X4</accession>
<dbReference type="AlphaFoldDB" id="A0A1D1V4X4"/>
<protein>
    <submittedName>
        <fullName evidence="1">Uncharacterized protein</fullName>
    </submittedName>
</protein>
<comment type="caution">
    <text evidence="1">The sequence shown here is derived from an EMBL/GenBank/DDBJ whole genome shotgun (WGS) entry which is preliminary data.</text>
</comment>
<dbReference type="Proteomes" id="UP000186922">
    <property type="component" value="Unassembled WGS sequence"/>
</dbReference>
<evidence type="ECO:0000313" key="1">
    <source>
        <dbReference type="EMBL" id="GAU96806.1"/>
    </source>
</evidence>
<keyword evidence="2" id="KW-1185">Reference proteome</keyword>
<name>A0A1D1V4X4_RAMVA</name>
<reference evidence="1 2" key="1">
    <citation type="journal article" date="2016" name="Nat. Commun.">
        <title>Extremotolerant tardigrade genome and improved radiotolerance of human cultured cells by tardigrade-unique protein.</title>
        <authorList>
            <person name="Hashimoto T."/>
            <person name="Horikawa D.D."/>
            <person name="Saito Y."/>
            <person name="Kuwahara H."/>
            <person name="Kozuka-Hata H."/>
            <person name="Shin-I T."/>
            <person name="Minakuchi Y."/>
            <person name="Ohishi K."/>
            <person name="Motoyama A."/>
            <person name="Aizu T."/>
            <person name="Enomoto A."/>
            <person name="Kondo K."/>
            <person name="Tanaka S."/>
            <person name="Hara Y."/>
            <person name="Koshikawa S."/>
            <person name="Sagara H."/>
            <person name="Miura T."/>
            <person name="Yokobori S."/>
            <person name="Miyagawa K."/>
            <person name="Suzuki Y."/>
            <person name="Kubo T."/>
            <person name="Oyama M."/>
            <person name="Kohara Y."/>
            <person name="Fujiyama A."/>
            <person name="Arakawa K."/>
            <person name="Katayama T."/>
            <person name="Toyoda A."/>
            <person name="Kunieda T."/>
        </authorList>
    </citation>
    <scope>NUCLEOTIDE SEQUENCE [LARGE SCALE GENOMIC DNA]</scope>
    <source>
        <strain evidence="1 2">YOKOZUNA-1</strain>
    </source>
</reference>
<organism evidence="1 2">
    <name type="scientific">Ramazzottius varieornatus</name>
    <name type="common">Water bear</name>
    <name type="synonym">Tardigrade</name>
    <dbReference type="NCBI Taxonomy" id="947166"/>
    <lineage>
        <taxon>Eukaryota</taxon>
        <taxon>Metazoa</taxon>
        <taxon>Ecdysozoa</taxon>
        <taxon>Tardigrada</taxon>
        <taxon>Eutardigrada</taxon>
        <taxon>Parachela</taxon>
        <taxon>Hypsibioidea</taxon>
        <taxon>Ramazzottiidae</taxon>
        <taxon>Ramazzottius</taxon>
    </lineage>
</organism>
<gene>
    <name evidence="1" type="primary">RvY_08194-1</name>
    <name evidence="1" type="synonym">RvY_08194.1</name>
    <name evidence="1" type="ORF">RvY_08194</name>
</gene>
<proteinExistence type="predicted"/>
<dbReference type="EMBL" id="BDGG01000003">
    <property type="protein sequence ID" value="GAU96806.1"/>
    <property type="molecule type" value="Genomic_DNA"/>
</dbReference>
<sequence>MRFVKVRLPWFSSTSVVRHYLIDGELLEPFHLLGLECPKGRRWAFHAEDINYQLAQKDGYYAHDDVFVH</sequence>